<dbReference type="CDD" id="cd00121">
    <property type="entry name" value="MATH"/>
    <property type="match status" value="1"/>
</dbReference>
<dbReference type="GO" id="GO:0016787">
    <property type="term" value="F:hydrolase activity"/>
    <property type="evidence" value="ECO:0007669"/>
    <property type="project" value="UniProtKB-KW"/>
</dbReference>
<feature type="compositionally biased region" description="Polar residues" evidence="3">
    <location>
        <begin position="366"/>
        <end position="379"/>
    </location>
</feature>
<feature type="compositionally biased region" description="Polar residues" evidence="3">
    <location>
        <begin position="341"/>
        <end position="352"/>
    </location>
</feature>
<dbReference type="Pfam" id="PF03732">
    <property type="entry name" value="Retrotrans_gag"/>
    <property type="match status" value="1"/>
</dbReference>
<dbReference type="InterPro" id="IPR050804">
    <property type="entry name" value="MCC"/>
</dbReference>
<dbReference type="SMART" id="SM00061">
    <property type="entry name" value="MATH"/>
    <property type="match status" value="1"/>
</dbReference>
<keyword evidence="5" id="KW-0378">Hydrolase</keyword>
<dbReference type="PROSITE" id="PS50144">
    <property type="entry name" value="MATH"/>
    <property type="match status" value="1"/>
</dbReference>
<accession>A0A0B2NXJ3</accession>
<dbReference type="InterPro" id="IPR002083">
    <property type="entry name" value="MATH/TRAF_dom"/>
</dbReference>
<feature type="coiled-coil region" evidence="2">
    <location>
        <begin position="491"/>
        <end position="525"/>
    </location>
</feature>
<sequence>MVGRNDCAIANALQAFAQAIGNPNRGEVAEAVVYQGLDSFQRNNPPAFNGGYNPDGAQNWIREIEKFFRVMACPEGQKVAFGTYTLVEEAEYWWENTRQCLEAEGQDVTWDVFKRVFLEKYFLEDVRNKKEMEFLELKQGNMTVAEYATKFEELVRYFPHYQGRDGESSKCVKFLNGLRPEVKQAMLAPDVHTGMVNELTTGVDFEKFSWKIEDFSKKNLMKLRSKPFKIRGCTWRLLVYPLRRDVNHFSVYLMVADSLPPYGWSRNTFFKLALINQVDRNKSIAKETQQKFNGGYRCWGSFFLNLTDFNNPKQGYLVRNTCIIEAHICVSDLAPKIQVHPNSSPIHDSCDQATEESSSDDRDTISPRTSGSSTAAEGEIQGSNNLTLRELIDFESLGAEEQAFIPLLEEVCIWHPNLIKCQRERTRRFRQWAFTSLGHVLHFLKTKRVKDINEEDIKYLHGLWKELVKSSGFDLAWLEPYVQLALGSRAYMERANQLKKLKDKVVALEIKMKRLRGELAAAEGEFEVARRGLSEVRRGFNEMDLNAAIGYAMF</sequence>
<evidence type="ECO:0000256" key="2">
    <source>
        <dbReference type="SAM" id="Coils"/>
    </source>
</evidence>
<dbReference type="Proteomes" id="UP000053555">
    <property type="component" value="Unassembled WGS sequence"/>
</dbReference>
<proteinExistence type="predicted"/>
<evidence type="ECO:0000256" key="1">
    <source>
        <dbReference type="ARBA" id="ARBA00023054"/>
    </source>
</evidence>
<keyword evidence="1 2" id="KW-0175">Coiled coil</keyword>
<gene>
    <name evidence="5" type="ORF">glysoja_034225</name>
</gene>
<organism evidence="5">
    <name type="scientific">Glycine soja</name>
    <name type="common">Wild soybean</name>
    <dbReference type="NCBI Taxonomy" id="3848"/>
    <lineage>
        <taxon>Eukaryota</taxon>
        <taxon>Viridiplantae</taxon>
        <taxon>Streptophyta</taxon>
        <taxon>Embryophyta</taxon>
        <taxon>Tracheophyta</taxon>
        <taxon>Spermatophyta</taxon>
        <taxon>Magnoliopsida</taxon>
        <taxon>eudicotyledons</taxon>
        <taxon>Gunneridae</taxon>
        <taxon>Pentapetalae</taxon>
        <taxon>rosids</taxon>
        <taxon>fabids</taxon>
        <taxon>Fabales</taxon>
        <taxon>Fabaceae</taxon>
        <taxon>Papilionoideae</taxon>
        <taxon>50 kb inversion clade</taxon>
        <taxon>NPAAA clade</taxon>
        <taxon>indigoferoid/millettioid clade</taxon>
        <taxon>Phaseoleae</taxon>
        <taxon>Glycine</taxon>
        <taxon>Glycine subgen. Soja</taxon>
    </lineage>
</organism>
<feature type="region of interest" description="Disordered" evidence="3">
    <location>
        <begin position="341"/>
        <end position="379"/>
    </location>
</feature>
<dbReference type="InterPro" id="IPR008974">
    <property type="entry name" value="TRAF-like"/>
</dbReference>
<protein>
    <submittedName>
        <fullName evidence="5">Ubiquitin carboxyl-terminal hydrolase 12</fullName>
    </submittedName>
</protein>
<dbReference type="Gene3D" id="2.60.210.10">
    <property type="entry name" value="Apoptosis, Tumor Necrosis Factor Receptor Associated Protein 2, Chain A"/>
    <property type="match status" value="1"/>
</dbReference>
<dbReference type="Pfam" id="PF22486">
    <property type="entry name" value="MATH_2"/>
    <property type="match status" value="1"/>
</dbReference>
<feature type="domain" description="MATH" evidence="4">
    <location>
        <begin position="205"/>
        <end position="328"/>
    </location>
</feature>
<evidence type="ECO:0000259" key="4">
    <source>
        <dbReference type="PROSITE" id="PS50144"/>
    </source>
</evidence>
<evidence type="ECO:0000313" key="5">
    <source>
        <dbReference type="EMBL" id="KHN00014.1"/>
    </source>
</evidence>
<dbReference type="PANTHER" id="PTHR46236:SF36">
    <property type="entry name" value="MATH (MEPRIN AND TRAF-C-LIKE) DOMAIN PROTEIN"/>
    <property type="match status" value="1"/>
</dbReference>
<dbReference type="InterPro" id="IPR005162">
    <property type="entry name" value="Retrotrans_gag_dom"/>
</dbReference>
<dbReference type="SUPFAM" id="SSF49599">
    <property type="entry name" value="TRAF domain-like"/>
    <property type="match status" value="1"/>
</dbReference>
<reference evidence="5" key="1">
    <citation type="submission" date="2014-07" db="EMBL/GenBank/DDBJ databases">
        <title>Identification of a novel salt tolerance gene in wild soybean by whole-genome sequencing.</title>
        <authorList>
            <person name="Lam H.-M."/>
            <person name="Qi X."/>
            <person name="Li M.-W."/>
            <person name="Liu X."/>
            <person name="Xie M."/>
            <person name="Ni M."/>
            <person name="Xu X."/>
        </authorList>
    </citation>
    <scope>NUCLEOTIDE SEQUENCE [LARGE SCALE GENOMIC DNA]</scope>
    <source>
        <tissue evidence="5">Root</tissue>
    </source>
</reference>
<evidence type="ECO:0000256" key="3">
    <source>
        <dbReference type="SAM" id="MobiDB-lite"/>
    </source>
</evidence>
<name>A0A0B2NXJ3_GLYSO</name>
<dbReference type="AlphaFoldDB" id="A0A0B2NXJ3"/>
<dbReference type="EMBL" id="KN671316">
    <property type="protein sequence ID" value="KHN00014.1"/>
    <property type="molecule type" value="Genomic_DNA"/>
</dbReference>
<dbReference type="PANTHER" id="PTHR46236">
    <property type="entry name" value="TRAF-LIKE SUPERFAMILY PROTEIN"/>
    <property type="match status" value="1"/>
</dbReference>